<dbReference type="GO" id="GO:0003697">
    <property type="term" value="F:single-stranded DNA binding"/>
    <property type="evidence" value="ECO:0007669"/>
    <property type="project" value="InterPro"/>
</dbReference>
<protein>
    <recommendedName>
        <fullName evidence="2">Single-stranded DNA-binding protein</fullName>
    </recommendedName>
</protein>
<gene>
    <name evidence="1" type="ORF">METZ01_LOCUS509086</name>
</gene>
<sequence>MNRCHFLGKIIGDPILTTPYGHTNLVNFTLEVEEYRRDKEGVK</sequence>
<dbReference type="EMBL" id="UINC01225958">
    <property type="protein sequence ID" value="SVE56232.1"/>
    <property type="molecule type" value="Genomic_DNA"/>
</dbReference>
<evidence type="ECO:0000313" key="1">
    <source>
        <dbReference type="EMBL" id="SVE56232.1"/>
    </source>
</evidence>
<evidence type="ECO:0008006" key="2">
    <source>
        <dbReference type="Google" id="ProtNLM"/>
    </source>
</evidence>
<accession>A0A383EH77</accession>
<dbReference type="AlphaFoldDB" id="A0A383EH77"/>
<proteinExistence type="predicted"/>
<dbReference type="InterPro" id="IPR000424">
    <property type="entry name" value="Primosome_PriB/ssb"/>
</dbReference>
<feature type="non-terminal residue" evidence="1">
    <location>
        <position position="43"/>
    </location>
</feature>
<organism evidence="1">
    <name type="scientific">marine metagenome</name>
    <dbReference type="NCBI Taxonomy" id="408172"/>
    <lineage>
        <taxon>unclassified sequences</taxon>
        <taxon>metagenomes</taxon>
        <taxon>ecological metagenomes</taxon>
    </lineage>
</organism>
<name>A0A383EH77_9ZZZZ</name>
<reference evidence="1" key="1">
    <citation type="submission" date="2018-05" db="EMBL/GenBank/DDBJ databases">
        <authorList>
            <person name="Lanie J.A."/>
            <person name="Ng W.-L."/>
            <person name="Kazmierczak K.M."/>
            <person name="Andrzejewski T.M."/>
            <person name="Davidsen T.M."/>
            <person name="Wayne K.J."/>
            <person name="Tettelin H."/>
            <person name="Glass J.I."/>
            <person name="Rusch D."/>
            <person name="Podicherti R."/>
            <person name="Tsui H.-C.T."/>
            <person name="Winkler M.E."/>
        </authorList>
    </citation>
    <scope>NUCLEOTIDE SEQUENCE</scope>
</reference>
<dbReference type="PROSITE" id="PS50935">
    <property type="entry name" value="SSB"/>
    <property type="match status" value="1"/>
</dbReference>